<dbReference type="GO" id="GO:0031417">
    <property type="term" value="C:NatC complex"/>
    <property type="evidence" value="ECO:0007669"/>
    <property type="project" value="InterPro"/>
</dbReference>
<dbReference type="EMBL" id="JANBUM010000163">
    <property type="protein sequence ID" value="KAJ2782815.1"/>
    <property type="molecule type" value="Genomic_DNA"/>
</dbReference>
<dbReference type="Proteomes" id="UP001140172">
    <property type="component" value="Unassembled WGS sequence"/>
</dbReference>
<dbReference type="InterPro" id="IPR057982">
    <property type="entry name" value="TPR_NAA35"/>
</dbReference>
<dbReference type="AlphaFoldDB" id="A0A9W8HJK9"/>
<evidence type="ECO:0000259" key="5">
    <source>
        <dbReference type="Pfam" id="PF04112"/>
    </source>
</evidence>
<dbReference type="InterPro" id="IPR007244">
    <property type="entry name" value="Naa35_N"/>
</dbReference>
<dbReference type="PANTHER" id="PTHR21373">
    <property type="entry name" value="GLUCOSE REPRESSIBLE PROTEIN MAK10"/>
    <property type="match status" value="1"/>
</dbReference>
<keyword evidence="8" id="KW-1185">Reference proteome</keyword>
<evidence type="ECO:0000313" key="7">
    <source>
        <dbReference type="EMBL" id="KAJ2782815.1"/>
    </source>
</evidence>
<dbReference type="InterPro" id="IPR019410">
    <property type="entry name" value="Methyltransf_16"/>
</dbReference>
<dbReference type="Pfam" id="PF25789">
    <property type="entry name" value="TPR_NAA35"/>
    <property type="match status" value="1"/>
</dbReference>
<evidence type="ECO:0000256" key="1">
    <source>
        <dbReference type="ARBA" id="ARBA00004496"/>
    </source>
</evidence>
<dbReference type="InterPro" id="IPR057983">
    <property type="entry name" value="NAA35-like_N"/>
</dbReference>
<evidence type="ECO:0000256" key="3">
    <source>
        <dbReference type="ARBA" id="ARBA00022490"/>
    </source>
</evidence>
<proteinExistence type="inferred from homology"/>
<sequence length="1048" mass="116537">MELVRWQYRNPYHDRSTAPTRQFIFGPHVLTITQQPSQSITLSQNTGFLVWDGAYLLSQHVFNHLTLRGKKCVELGAGSALVSMVAWLKQADAVATDLAQYQDFARQNIRANGAQVDVQEVVWGEALPQALAGSADVVFGSEILYLEEQHKALIHTLRGLMRENARAYLVYKDRGLGEHRFHERARIAGDTDANSPHHAHPAGDAELATLAGQQLHLDAPSYDPLEWLDIGALMTQATGELAVGELLRPPSLTYYDALISVEVMKPQLDMGMLSPADLCEIAKWDPNRRLSLRQVLWVVEELVRCELTWHSSASLLQTMYMCNYFTVDEAPREALSGEGREPRDRVLFPLVVALAHCCRLVWMEYLRENLFSEEDVHFGSQPVEFFGHIAREDVVGMLRSATAYLQDALGTEEDEGEREAAQVLLAHVGLRTRWLRVLADLSLEYLAEDPAALDRGMAELSGLQEAHAAFTKLAFDPELPVTVPGCFDPKCMRKYPSMAPIKPRPLLSRAETHEAFAGMLRDLSLLRQLLHAESVEALVNFLGGFSRRQPTPLPFVRSLVASVLSSNDTVLLRESLVGFVQRAIRETSGGYVWDVLDGLEGRAEVVLALRRGVVGSSALLDDPLAARTRVDGFCREAARHLVDWFRTMCQNAPRQRRVYVKYLASWDALQGDAEELDTWLYAALAADSIAEAEAEAEANDPRCNPFWFSSWVYHVKLLLIENALLGGVRLGVYLGYELAQVYGYAAQVFQVHRDHLDRMAKMTMGRTGQNPGLCRAAGVRRQEEDACVAGLGRWLDVVEAQNYLATALWLVSHACDRLGLVRAPWWPRRGKALSAEALSVWRAQEADEAQATRYALRFRAFSRLNSPTPLTYAGWTDTVAQLDDSPAADLVAHAERLLAKARDVLDRMGRRGSMRGWDEVHRGIRYAVVVNAVALAKLQAAGVARCPAALVPGSQAAAYQRLLVEADGRTAAAEEEEGPGREAEMLKKPVSKARAKRDRKRRKQETGLARDAAEWHKSADALPLAASSKCCETGGHVVLWSQFSFDAK</sequence>
<keyword evidence="3" id="KW-0963">Cytoplasm</keyword>
<feature type="compositionally biased region" description="Basic and acidic residues" evidence="4">
    <location>
        <begin position="978"/>
        <end position="987"/>
    </location>
</feature>
<accession>A0A9W8HJK9</accession>
<reference evidence="7" key="1">
    <citation type="submission" date="2022-07" db="EMBL/GenBank/DDBJ databases">
        <title>Phylogenomic reconstructions and comparative analyses of Kickxellomycotina fungi.</title>
        <authorList>
            <person name="Reynolds N.K."/>
            <person name="Stajich J.E."/>
            <person name="Barry K."/>
            <person name="Grigoriev I.V."/>
            <person name="Crous P."/>
            <person name="Smith M.E."/>
        </authorList>
    </citation>
    <scope>NUCLEOTIDE SEQUENCE</scope>
    <source>
        <strain evidence="7">BCRC 34489</strain>
    </source>
</reference>
<comment type="subcellular location">
    <subcellularLocation>
        <location evidence="1">Cytoplasm</location>
    </subcellularLocation>
</comment>
<feature type="compositionally biased region" description="Basic residues" evidence="4">
    <location>
        <begin position="989"/>
        <end position="1003"/>
    </location>
</feature>
<feature type="domain" description="NAA35-like TPR repeats" evidence="6">
    <location>
        <begin position="529"/>
        <end position="940"/>
    </location>
</feature>
<dbReference type="InterPro" id="IPR029063">
    <property type="entry name" value="SAM-dependent_MTases_sf"/>
</dbReference>
<evidence type="ECO:0000256" key="2">
    <source>
        <dbReference type="ARBA" id="ARBA00006289"/>
    </source>
</evidence>
<comment type="similarity">
    <text evidence="2">Belongs to the MAK10 family.</text>
</comment>
<feature type="region of interest" description="Disordered" evidence="4">
    <location>
        <begin position="972"/>
        <end position="1013"/>
    </location>
</feature>
<feature type="domain" description="NAA35-like N-terminal" evidence="5">
    <location>
        <begin position="244"/>
        <end position="394"/>
    </location>
</feature>
<dbReference type="PANTHER" id="PTHR21373:SF0">
    <property type="entry name" value="N-ALPHA-ACETYLTRANSFERASE 35, NATC AUXILIARY SUBUNIT"/>
    <property type="match status" value="1"/>
</dbReference>
<dbReference type="Pfam" id="PF04112">
    <property type="entry name" value="Mak10"/>
    <property type="match status" value="1"/>
</dbReference>
<comment type="caution">
    <text evidence="7">The sequence shown here is derived from an EMBL/GenBank/DDBJ whole genome shotgun (WGS) entry which is preliminary data.</text>
</comment>
<gene>
    <name evidence="7" type="primary">MAK10</name>
    <name evidence="7" type="ORF">GGI15_002790</name>
</gene>
<evidence type="ECO:0000256" key="4">
    <source>
        <dbReference type="SAM" id="MobiDB-lite"/>
    </source>
</evidence>
<dbReference type="Pfam" id="PF10294">
    <property type="entry name" value="Methyltransf_16"/>
    <property type="match status" value="1"/>
</dbReference>
<dbReference type="Gene3D" id="3.40.50.150">
    <property type="entry name" value="Vaccinia Virus protein VP39"/>
    <property type="match status" value="1"/>
</dbReference>
<dbReference type="OrthoDB" id="269405at2759"/>
<name>A0A9W8HJK9_9FUNG</name>
<organism evidence="7 8">
    <name type="scientific">Coemansia interrupta</name>
    <dbReference type="NCBI Taxonomy" id="1126814"/>
    <lineage>
        <taxon>Eukaryota</taxon>
        <taxon>Fungi</taxon>
        <taxon>Fungi incertae sedis</taxon>
        <taxon>Zoopagomycota</taxon>
        <taxon>Kickxellomycotina</taxon>
        <taxon>Kickxellomycetes</taxon>
        <taxon>Kickxellales</taxon>
        <taxon>Kickxellaceae</taxon>
        <taxon>Coemansia</taxon>
    </lineage>
</organism>
<dbReference type="SUPFAM" id="SSF53335">
    <property type="entry name" value="S-adenosyl-L-methionine-dependent methyltransferases"/>
    <property type="match status" value="1"/>
</dbReference>
<evidence type="ECO:0000313" key="8">
    <source>
        <dbReference type="Proteomes" id="UP001140172"/>
    </source>
</evidence>
<evidence type="ECO:0000259" key="6">
    <source>
        <dbReference type="Pfam" id="PF25789"/>
    </source>
</evidence>
<protein>
    <submittedName>
        <fullName evidence="7">N-alpha-acetyltransferase, non-catalitic subunit</fullName>
    </submittedName>
</protein>